<accession>A0A0B6Y6U2</accession>
<dbReference type="EMBL" id="HACG01004661">
    <property type="protein sequence ID" value="CEK51526.1"/>
    <property type="molecule type" value="Transcribed_RNA"/>
</dbReference>
<dbReference type="AlphaFoldDB" id="A0A0B6Y6U2"/>
<gene>
    <name evidence="1" type="primary">ORF13642</name>
</gene>
<sequence>HSSPQQHKTNIPRDRYVSGSHNISDDLNCSTGHRKSSALGRDLQGDLLNMCRLDKIRDNIRSDLLLSPSLKSSNTNVCHKLNVTDFQSPCRNLA</sequence>
<feature type="non-terminal residue" evidence="1">
    <location>
        <position position="94"/>
    </location>
</feature>
<name>A0A0B6Y6U2_9EUPU</name>
<reference evidence="1" key="1">
    <citation type="submission" date="2014-12" db="EMBL/GenBank/DDBJ databases">
        <title>Insight into the proteome of Arion vulgaris.</title>
        <authorList>
            <person name="Aradska J."/>
            <person name="Bulat T."/>
            <person name="Smidak R."/>
            <person name="Sarate P."/>
            <person name="Gangsoo J."/>
            <person name="Sialana F."/>
            <person name="Bilban M."/>
            <person name="Lubec G."/>
        </authorList>
    </citation>
    <scope>NUCLEOTIDE SEQUENCE</scope>
    <source>
        <tissue evidence="1">Skin</tissue>
    </source>
</reference>
<organism evidence="1">
    <name type="scientific">Arion vulgaris</name>
    <dbReference type="NCBI Taxonomy" id="1028688"/>
    <lineage>
        <taxon>Eukaryota</taxon>
        <taxon>Metazoa</taxon>
        <taxon>Spiralia</taxon>
        <taxon>Lophotrochozoa</taxon>
        <taxon>Mollusca</taxon>
        <taxon>Gastropoda</taxon>
        <taxon>Heterobranchia</taxon>
        <taxon>Euthyneura</taxon>
        <taxon>Panpulmonata</taxon>
        <taxon>Eupulmonata</taxon>
        <taxon>Stylommatophora</taxon>
        <taxon>Helicina</taxon>
        <taxon>Arionoidea</taxon>
        <taxon>Arionidae</taxon>
        <taxon>Arion</taxon>
    </lineage>
</organism>
<proteinExistence type="predicted"/>
<evidence type="ECO:0000313" key="1">
    <source>
        <dbReference type="EMBL" id="CEK51526.1"/>
    </source>
</evidence>
<protein>
    <submittedName>
        <fullName evidence="1">Uncharacterized protein</fullName>
    </submittedName>
</protein>
<feature type="non-terminal residue" evidence="1">
    <location>
        <position position="1"/>
    </location>
</feature>